<dbReference type="InterPro" id="IPR007607">
    <property type="entry name" value="BacA/B"/>
</dbReference>
<dbReference type="PANTHER" id="PTHR35024">
    <property type="entry name" value="HYPOTHETICAL CYTOSOLIC PROTEIN"/>
    <property type="match status" value="1"/>
</dbReference>
<dbReference type="Proteomes" id="UP000657177">
    <property type="component" value="Unassembled WGS sequence"/>
</dbReference>
<dbReference type="Pfam" id="PF04519">
    <property type="entry name" value="Bactofilin"/>
    <property type="match status" value="1"/>
</dbReference>
<evidence type="ECO:0000256" key="1">
    <source>
        <dbReference type="ARBA" id="ARBA00044755"/>
    </source>
</evidence>
<proteinExistence type="inferred from homology"/>
<evidence type="ECO:0000256" key="2">
    <source>
        <dbReference type="SAM" id="MobiDB-lite"/>
    </source>
</evidence>
<protein>
    <submittedName>
        <fullName evidence="3">Polymer-forming cytoskeletal protein</fullName>
    </submittedName>
</protein>
<dbReference type="EMBL" id="JAAKDE010000012">
    <property type="protein sequence ID" value="MBA2133230.1"/>
    <property type="molecule type" value="Genomic_DNA"/>
</dbReference>
<accession>A0A8J6I094</accession>
<gene>
    <name evidence="3" type="ORF">G5B42_06695</name>
</gene>
<comment type="caution">
    <text evidence="3">The sequence shown here is derived from an EMBL/GenBank/DDBJ whole genome shotgun (WGS) entry which is preliminary data.</text>
</comment>
<dbReference type="AlphaFoldDB" id="A0A8J6I094"/>
<feature type="region of interest" description="Disordered" evidence="2">
    <location>
        <begin position="120"/>
        <end position="148"/>
    </location>
</feature>
<evidence type="ECO:0000313" key="3">
    <source>
        <dbReference type="EMBL" id="MBA2133230.1"/>
    </source>
</evidence>
<feature type="compositionally biased region" description="Polar residues" evidence="2">
    <location>
        <begin position="139"/>
        <end position="148"/>
    </location>
</feature>
<dbReference type="PANTHER" id="PTHR35024:SF4">
    <property type="entry name" value="POLYMER-FORMING CYTOSKELETAL PROTEIN"/>
    <property type="match status" value="1"/>
</dbReference>
<comment type="similarity">
    <text evidence="1">Belongs to the bactofilin family.</text>
</comment>
<sequence length="148" mass="15628">MRKDKHEANNKGGSRKIDTLIGKDSAFTGNIESTGTIRIDGKFDGEIITKGDLVIGESGVVQGKIKAENITIAGKVQGEVEAAGKLELVPTGNLQGEAKMALLVVEEGAVFQGNCQQFSKDSKEKGKFLPIGTPAEQKGQANSGQTQR</sequence>
<keyword evidence="4" id="KW-1185">Reference proteome</keyword>
<organism evidence="3 4">
    <name type="scientific">Capillibacterium thermochitinicola</name>
    <dbReference type="NCBI Taxonomy" id="2699427"/>
    <lineage>
        <taxon>Bacteria</taxon>
        <taxon>Bacillati</taxon>
        <taxon>Bacillota</taxon>
        <taxon>Capillibacterium</taxon>
    </lineage>
</organism>
<evidence type="ECO:0000313" key="4">
    <source>
        <dbReference type="Proteomes" id="UP000657177"/>
    </source>
</evidence>
<reference evidence="3" key="1">
    <citation type="submission" date="2020-06" db="EMBL/GenBank/DDBJ databases">
        <title>Novel chitinolytic bacterium.</title>
        <authorList>
            <person name="Ungkulpasvich U."/>
            <person name="Kosugi A."/>
            <person name="Uke A."/>
        </authorList>
    </citation>
    <scope>NUCLEOTIDE SEQUENCE</scope>
    <source>
        <strain evidence="3">UUS1-1</strain>
    </source>
</reference>
<dbReference type="RefSeq" id="WP_181339675.1">
    <property type="nucleotide sequence ID" value="NZ_JAAKDE010000012.1"/>
</dbReference>
<name>A0A8J6I094_9FIRM</name>